<dbReference type="KEGG" id="sufl:FIL70_11520"/>
<keyword evidence="4" id="KW-0274">FAD</keyword>
<dbReference type="SUPFAM" id="SSF47203">
    <property type="entry name" value="Acyl-CoA dehydrogenase C-terminal domain-like"/>
    <property type="match status" value="1"/>
</dbReference>
<dbReference type="CDD" id="cd00567">
    <property type="entry name" value="ACAD"/>
    <property type="match status" value="1"/>
</dbReference>
<dbReference type="EMBL" id="CP041016">
    <property type="protein sequence ID" value="QDC37759.1"/>
    <property type="molecule type" value="Genomic_DNA"/>
</dbReference>
<dbReference type="InterPro" id="IPR009075">
    <property type="entry name" value="AcylCo_DH/oxidase_C"/>
</dbReference>
<organism evidence="8 9">
    <name type="scientific">Sphingobium fuliginis ATCC 27551</name>
    <dbReference type="NCBI Taxonomy" id="1208342"/>
    <lineage>
        <taxon>Bacteria</taxon>
        <taxon>Pseudomonadati</taxon>
        <taxon>Pseudomonadota</taxon>
        <taxon>Alphaproteobacteria</taxon>
        <taxon>Sphingomonadales</taxon>
        <taxon>Sphingomonadaceae</taxon>
        <taxon>Sphingobium</taxon>
    </lineage>
</organism>
<reference evidence="8 9" key="1">
    <citation type="submission" date="2019-06" db="EMBL/GenBank/DDBJ databases">
        <title>Genome organization and adaptive potential of archetypical organophosphate degarding Sphingobium fuliginis ATCC 27551.</title>
        <authorList>
            <person name="Sarwar A."/>
            <person name="Parthasarathy S."/>
            <person name="Singh C."/>
            <person name="Siddavattam D."/>
        </authorList>
    </citation>
    <scope>NUCLEOTIDE SEQUENCE [LARGE SCALE GENOMIC DNA]</scope>
    <source>
        <strain evidence="8 9">ATCC 27551</strain>
    </source>
</reference>
<evidence type="ECO:0000313" key="8">
    <source>
        <dbReference type="EMBL" id="QDC37759.1"/>
    </source>
</evidence>
<dbReference type="Gene3D" id="1.20.140.10">
    <property type="entry name" value="Butyryl-CoA Dehydrogenase, subunit A, domain 3"/>
    <property type="match status" value="1"/>
</dbReference>
<evidence type="ECO:0000256" key="1">
    <source>
        <dbReference type="ARBA" id="ARBA00001974"/>
    </source>
</evidence>
<evidence type="ECO:0000256" key="2">
    <source>
        <dbReference type="ARBA" id="ARBA00009347"/>
    </source>
</evidence>
<comment type="cofactor">
    <cofactor evidence="1">
        <name>FAD</name>
        <dbReference type="ChEBI" id="CHEBI:57692"/>
    </cofactor>
</comment>
<dbReference type="SUPFAM" id="SSF56645">
    <property type="entry name" value="Acyl-CoA dehydrogenase NM domain-like"/>
    <property type="match status" value="1"/>
</dbReference>
<gene>
    <name evidence="8" type="ORF">FIL70_11520</name>
</gene>
<dbReference type="InterPro" id="IPR036250">
    <property type="entry name" value="AcylCo_DH-like_C"/>
</dbReference>
<evidence type="ECO:0000259" key="7">
    <source>
        <dbReference type="Pfam" id="PF02771"/>
    </source>
</evidence>
<dbReference type="AlphaFoldDB" id="A0A5B8CFA6"/>
<dbReference type="GO" id="GO:0050660">
    <property type="term" value="F:flavin adenine dinucleotide binding"/>
    <property type="evidence" value="ECO:0007669"/>
    <property type="project" value="InterPro"/>
</dbReference>
<dbReference type="PANTHER" id="PTHR43884:SF20">
    <property type="entry name" value="ACYL-COA DEHYDROGENASE FADE28"/>
    <property type="match status" value="1"/>
</dbReference>
<feature type="domain" description="Acyl-CoA dehydrogenase/oxidase C-terminal" evidence="6">
    <location>
        <begin position="223"/>
        <end position="355"/>
    </location>
</feature>
<dbReference type="PANTHER" id="PTHR43884">
    <property type="entry name" value="ACYL-COA DEHYDROGENASE"/>
    <property type="match status" value="1"/>
</dbReference>
<keyword evidence="3" id="KW-0285">Flavoprotein</keyword>
<comment type="similarity">
    <text evidence="2">Belongs to the acyl-CoA dehydrogenase family.</text>
</comment>
<dbReference type="Proteomes" id="UP000311469">
    <property type="component" value="Chromosome cSF1"/>
</dbReference>
<dbReference type="Pfam" id="PF02771">
    <property type="entry name" value="Acyl-CoA_dh_N"/>
    <property type="match status" value="1"/>
</dbReference>
<dbReference type="Pfam" id="PF00441">
    <property type="entry name" value="Acyl-CoA_dh_1"/>
    <property type="match status" value="1"/>
</dbReference>
<dbReference type="GO" id="GO:0003995">
    <property type="term" value="F:acyl-CoA dehydrogenase activity"/>
    <property type="evidence" value="ECO:0007669"/>
    <property type="project" value="TreeGrafter"/>
</dbReference>
<dbReference type="InterPro" id="IPR037069">
    <property type="entry name" value="AcylCoA_DH/ox_N_sf"/>
</dbReference>
<protein>
    <recommendedName>
        <fullName evidence="10">Acyl-CoA dehydrogenase</fullName>
    </recommendedName>
</protein>
<feature type="domain" description="Acyl-CoA dehydrogenase/oxidase N-terminal" evidence="7">
    <location>
        <begin position="13"/>
        <end position="119"/>
    </location>
</feature>
<keyword evidence="5" id="KW-0560">Oxidoreductase</keyword>
<proteinExistence type="inferred from homology"/>
<dbReference type="InterPro" id="IPR046373">
    <property type="entry name" value="Acyl-CoA_Oxase/DH_mid-dom_sf"/>
</dbReference>
<dbReference type="Gene3D" id="1.10.540.10">
    <property type="entry name" value="Acyl-CoA dehydrogenase/oxidase, N-terminal domain"/>
    <property type="match status" value="1"/>
</dbReference>
<evidence type="ECO:0000256" key="5">
    <source>
        <dbReference type="ARBA" id="ARBA00023002"/>
    </source>
</evidence>
<evidence type="ECO:0000259" key="6">
    <source>
        <dbReference type="Pfam" id="PF00441"/>
    </source>
</evidence>
<dbReference type="InterPro" id="IPR009100">
    <property type="entry name" value="AcylCoA_DH/oxidase_NM_dom_sf"/>
</dbReference>
<accession>A0A5B8CFA6</accession>
<evidence type="ECO:0000256" key="3">
    <source>
        <dbReference type="ARBA" id="ARBA00022630"/>
    </source>
</evidence>
<evidence type="ECO:0008006" key="10">
    <source>
        <dbReference type="Google" id="ProtNLM"/>
    </source>
</evidence>
<dbReference type="Gene3D" id="2.40.110.10">
    <property type="entry name" value="Butyryl-CoA Dehydrogenase, subunit A, domain 2"/>
    <property type="match status" value="1"/>
</dbReference>
<evidence type="ECO:0000313" key="9">
    <source>
        <dbReference type="Proteomes" id="UP000311469"/>
    </source>
</evidence>
<sequence>MTAPMIEDEIDAALDDVARKFAANEYVFEERHRLNATERRFSGSAWSSIAEMGWLSVATPEEFGGLGLRISSITVLAEAAGAMFLNEPLTDTAFCGAYLVSELGSPLQKADMCPRILDGSLRLSVALDPAEWLPASASAIAVGGNGLLTGSLPLLPGADIADRILVRATDPSGATAIYSVNPQAEGVEVSPYPLVDGRGAASVTLAGAAGELLGEQGPIAETVVRNALAIGALATAADSLGVMNRALNTTVEYMKTRVQFGRPIGENQVLQHRAVDMHMLTQEARAVVAASVNAGGLDSKAFHHHVHAAKAIVDTNAREVAHGAIQLHGGIGMADEHVAGLCLWRVMVNEQLFGQQRDHMDLFGKGLPEGFDLESAD</sequence>
<evidence type="ECO:0000256" key="4">
    <source>
        <dbReference type="ARBA" id="ARBA00022827"/>
    </source>
</evidence>
<dbReference type="InterPro" id="IPR013786">
    <property type="entry name" value="AcylCoA_DH/ox_N"/>
</dbReference>
<name>A0A5B8CFA6_SPHSA</name>